<dbReference type="Gene3D" id="3.30.460.10">
    <property type="entry name" value="Beta Polymerase, domain 2"/>
    <property type="match status" value="1"/>
</dbReference>
<proteinExistence type="predicted"/>
<reference evidence="1" key="1">
    <citation type="submission" date="2016-04" db="EMBL/GenBank/DDBJ databases">
        <authorList>
            <person name="Evans L.H."/>
            <person name="Alamgir A."/>
            <person name="Owens N."/>
            <person name="Weber N.D."/>
            <person name="Virtaneva K."/>
            <person name="Barbian K."/>
            <person name="Babar A."/>
            <person name="Rosenke K."/>
        </authorList>
    </citation>
    <scope>NUCLEOTIDE SEQUENCE</scope>
    <source>
        <strain evidence="1">86</strain>
    </source>
</reference>
<keyword evidence="1" id="KW-0548">Nucleotidyltransferase</keyword>
<organism evidence="1">
    <name type="scientific">uncultured Eubacteriales bacterium</name>
    <dbReference type="NCBI Taxonomy" id="172733"/>
    <lineage>
        <taxon>Bacteria</taxon>
        <taxon>Bacillati</taxon>
        <taxon>Bacillota</taxon>
        <taxon>Clostridia</taxon>
        <taxon>Eubacteriales</taxon>
        <taxon>environmental samples</taxon>
    </lineage>
</organism>
<dbReference type="InterPro" id="IPR007530">
    <property type="entry name" value="Aminoglycoside_adenylylTfrase"/>
</dbReference>
<dbReference type="GO" id="GO:0016779">
    <property type="term" value="F:nucleotidyltransferase activity"/>
    <property type="evidence" value="ECO:0007669"/>
    <property type="project" value="UniProtKB-KW"/>
</dbReference>
<dbReference type="Pfam" id="PF04439">
    <property type="entry name" value="Adenyl_transf"/>
    <property type="match status" value="1"/>
</dbReference>
<sequence length="271" mass="32167">MHNRYEYIMDIANSDDNIRGVLLYGSRADGSVKPDQYQDYDIYFIVNDTGKFNISIFENVMFCFCPSEVYPELFPGKNTYLMLFNDDDRIDLTVCTMQTFLSGYTNDQLMRCLLDKDNSVHGLNSDDKRGHWVKPIDEKSFRNTCLEFYWETQNMAKGLKRDELSFAMFIRDVSLRDMLNRIIDAYIGMRYNYQVSVGTLGKHRKKYLSQAHYELYKNTYLSNTTEDQWKSLFYMIDLFSSLTRQIAEKYNFTYPVNEEQYIKNYLSAMIK</sequence>
<keyword evidence="1" id="KW-0808">Transferase</keyword>
<dbReference type="SUPFAM" id="SSF81631">
    <property type="entry name" value="PAP/OAS1 substrate-binding domain"/>
    <property type="match status" value="1"/>
</dbReference>
<dbReference type="AlphaFoldDB" id="A0A212JG76"/>
<accession>A0A212JG76</accession>
<dbReference type="InterPro" id="IPR043519">
    <property type="entry name" value="NT_sf"/>
</dbReference>
<protein>
    <submittedName>
        <fullName evidence="1">Putative Aminoglycoside 6-adenylyltransferase</fullName>
        <ecNumber evidence="1">2.7.7.-</ecNumber>
    </submittedName>
</protein>
<dbReference type="Gene3D" id="1.20.120.330">
    <property type="entry name" value="Nucleotidyltransferases domain 2"/>
    <property type="match status" value="1"/>
</dbReference>
<gene>
    <name evidence="1" type="ORF">KL86CLO1_11040</name>
</gene>
<evidence type="ECO:0000313" key="1">
    <source>
        <dbReference type="EMBL" id="SBV98427.1"/>
    </source>
</evidence>
<dbReference type="EMBL" id="FLUN01000001">
    <property type="protein sequence ID" value="SBV98427.1"/>
    <property type="molecule type" value="Genomic_DNA"/>
</dbReference>
<dbReference type="SUPFAM" id="SSF81301">
    <property type="entry name" value="Nucleotidyltransferase"/>
    <property type="match status" value="1"/>
</dbReference>
<name>A0A212JG76_9FIRM</name>
<dbReference type="EC" id="2.7.7.-" evidence="1"/>